<sequence>MGVWNYLFGKEKSEPIEAAALQEQAEQLDQRLHAHSGVRAPQSGTRSESTWQRVFDRIRHDYEQEGYQDALTTADNKYRDDNIAIIKLDLLADIHEATIAIQEYLKEIEFHVNSRRKAELHDIVDELLTRREICLERLRVMDEIRSDIQQDSGTSTRIILAYKRGFNKGLAALSVANIIQRNV</sequence>
<evidence type="ECO:0000313" key="1">
    <source>
        <dbReference type="EMBL" id="RXK46556.1"/>
    </source>
</evidence>
<keyword evidence="2" id="KW-1185">Reference proteome</keyword>
<proteinExistence type="predicted"/>
<dbReference type="AlphaFoldDB" id="A0A4Q1BX41"/>
<evidence type="ECO:0000313" key="2">
    <source>
        <dbReference type="Proteomes" id="UP000289455"/>
    </source>
</evidence>
<accession>A0A4Q1BX41</accession>
<gene>
    <name evidence="1" type="ORF">ESB04_12080</name>
</gene>
<protein>
    <submittedName>
        <fullName evidence="1">Uncharacterized protein</fullName>
    </submittedName>
</protein>
<dbReference type="RefSeq" id="WP_129028012.1">
    <property type="nucleotide sequence ID" value="NZ_SDHY01000009.1"/>
</dbReference>
<organism evidence="1 2">
    <name type="scientific">Aquirufa rosea</name>
    <dbReference type="NCBI Taxonomy" id="2509241"/>
    <lineage>
        <taxon>Bacteria</taxon>
        <taxon>Pseudomonadati</taxon>
        <taxon>Bacteroidota</taxon>
        <taxon>Cytophagia</taxon>
        <taxon>Cytophagales</taxon>
        <taxon>Flectobacillaceae</taxon>
        <taxon>Aquirufa</taxon>
    </lineage>
</organism>
<reference evidence="1 2" key="1">
    <citation type="submission" date="2019-01" db="EMBL/GenBank/DDBJ databases">
        <title>Cytophagaceae bacterium strain CAR-16.</title>
        <authorList>
            <person name="Chen W.-M."/>
        </authorList>
    </citation>
    <scope>NUCLEOTIDE SEQUENCE [LARGE SCALE GENOMIC DNA]</scope>
    <source>
        <strain evidence="1 2">CAR-16</strain>
    </source>
</reference>
<dbReference type="Proteomes" id="UP000289455">
    <property type="component" value="Unassembled WGS sequence"/>
</dbReference>
<name>A0A4Q1BX41_9BACT</name>
<comment type="caution">
    <text evidence="1">The sequence shown here is derived from an EMBL/GenBank/DDBJ whole genome shotgun (WGS) entry which is preliminary data.</text>
</comment>
<dbReference type="OrthoDB" id="1097927at2"/>
<dbReference type="EMBL" id="SDHY01000009">
    <property type="protein sequence ID" value="RXK46556.1"/>
    <property type="molecule type" value="Genomic_DNA"/>
</dbReference>